<dbReference type="Proteomes" id="UP000515163">
    <property type="component" value="Unplaced"/>
</dbReference>
<dbReference type="KEGG" id="aten:116307656"/>
<feature type="coiled-coil region" evidence="1">
    <location>
        <begin position="146"/>
        <end position="180"/>
    </location>
</feature>
<organism evidence="4 5">
    <name type="scientific">Actinia tenebrosa</name>
    <name type="common">Australian red waratah sea anemone</name>
    <dbReference type="NCBI Taxonomy" id="6105"/>
    <lineage>
        <taxon>Eukaryota</taxon>
        <taxon>Metazoa</taxon>
        <taxon>Cnidaria</taxon>
        <taxon>Anthozoa</taxon>
        <taxon>Hexacorallia</taxon>
        <taxon>Actiniaria</taxon>
        <taxon>Actiniidae</taxon>
        <taxon>Actinia</taxon>
    </lineage>
</organism>
<feature type="region of interest" description="Disordered" evidence="2">
    <location>
        <begin position="28"/>
        <end position="91"/>
    </location>
</feature>
<accession>A0A6P8J2K8</accession>
<feature type="chain" id="PRO_5027670758" evidence="3">
    <location>
        <begin position="27"/>
        <end position="351"/>
    </location>
</feature>
<reference evidence="5" key="1">
    <citation type="submission" date="2025-08" db="UniProtKB">
        <authorList>
            <consortium name="RefSeq"/>
        </authorList>
    </citation>
    <scope>IDENTIFICATION</scope>
    <source>
        <tissue evidence="5">Tentacle</tissue>
    </source>
</reference>
<feature type="signal peptide" evidence="3">
    <location>
        <begin position="1"/>
        <end position="26"/>
    </location>
</feature>
<protein>
    <submittedName>
        <fullName evidence="5">Uncharacterized protein LOC116307656</fullName>
    </submittedName>
</protein>
<evidence type="ECO:0000313" key="4">
    <source>
        <dbReference type="Proteomes" id="UP000515163"/>
    </source>
</evidence>
<sequence length="351" mass="38920">MVGYHRRVAALLCLLLVLHEFGPAHFAHVKPPSDSTLDEVDQNPRTKEQEQEAEKDKPVEDEKKHEGQKKHHGNKEHEGKEHQKEHGQANKRGFGSVVKNIIKVAKVGNEIIPKMVVLASIGNTIFRAIAGCCADYPKACEGNEEISELRTNISSKSEELDRIQSEAKDLQEWIESTSDEFATVLFKLNSIVDNADTLVRSLSPAVQQAIERQTTEIKKLVRKNKESGKEIDFIEVQEMYDSAIKIALGIALPVITVVIPTIPKLVKFAETKMGLRNSYTLDDSLSNALKKPPATSSKAKVLKSWLGKTKVRIDDKLESFRTTLNTKYGGAVKVMQNIGSGLVLILGYVGS</sequence>
<evidence type="ECO:0000256" key="2">
    <source>
        <dbReference type="SAM" id="MobiDB-lite"/>
    </source>
</evidence>
<keyword evidence="1" id="KW-0175">Coiled coil</keyword>
<evidence type="ECO:0000256" key="1">
    <source>
        <dbReference type="SAM" id="Coils"/>
    </source>
</evidence>
<dbReference type="GeneID" id="116307656"/>
<evidence type="ECO:0000313" key="5">
    <source>
        <dbReference type="RefSeq" id="XP_031573794.1"/>
    </source>
</evidence>
<dbReference type="InParanoid" id="A0A6P8J2K8"/>
<keyword evidence="3" id="KW-0732">Signal</keyword>
<gene>
    <name evidence="5" type="primary">LOC116307656</name>
</gene>
<name>A0A6P8J2K8_ACTTE</name>
<keyword evidence="4" id="KW-1185">Reference proteome</keyword>
<dbReference type="SUPFAM" id="SSF103652">
    <property type="entry name" value="G protein-binding domain"/>
    <property type="match status" value="1"/>
</dbReference>
<feature type="compositionally biased region" description="Basic and acidic residues" evidence="2">
    <location>
        <begin position="42"/>
        <end position="65"/>
    </location>
</feature>
<evidence type="ECO:0000256" key="3">
    <source>
        <dbReference type="SAM" id="SignalP"/>
    </source>
</evidence>
<dbReference type="AlphaFoldDB" id="A0A6P8J2K8"/>
<dbReference type="RefSeq" id="XP_031573794.1">
    <property type="nucleotide sequence ID" value="XM_031717934.1"/>
</dbReference>
<feature type="non-terminal residue" evidence="5">
    <location>
        <position position="351"/>
    </location>
</feature>
<feature type="compositionally biased region" description="Basic and acidic residues" evidence="2">
    <location>
        <begin position="75"/>
        <end position="88"/>
    </location>
</feature>
<proteinExistence type="predicted"/>